<keyword evidence="4" id="KW-1185">Reference proteome</keyword>
<dbReference type="InterPro" id="IPR050921">
    <property type="entry name" value="T4SS_GSP_E_ATPase"/>
</dbReference>
<evidence type="ECO:0000313" key="4">
    <source>
        <dbReference type="Proteomes" id="UP000199400"/>
    </source>
</evidence>
<dbReference type="Pfam" id="PF00498">
    <property type="entry name" value="FHA"/>
    <property type="match status" value="1"/>
</dbReference>
<gene>
    <name evidence="3" type="ORF">SAMN02745121_05783</name>
</gene>
<evidence type="ECO:0000259" key="2">
    <source>
        <dbReference type="PROSITE" id="PS50006"/>
    </source>
</evidence>
<dbReference type="OrthoDB" id="7869657at2"/>
<evidence type="ECO:0000256" key="1">
    <source>
        <dbReference type="ARBA" id="ARBA00006611"/>
    </source>
</evidence>
<dbReference type="STRING" id="54.SAMN02745121_05783"/>
<proteinExistence type="inferred from homology"/>
<comment type="similarity">
    <text evidence="1">Belongs to the GSP E family.</text>
</comment>
<name>A0A1I2DYG6_9BACT</name>
<dbReference type="GO" id="GO:0016887">
    <property type="term" value="F:ATP hydrolysis activity"/>
    <property type="evidence" value="ECO:0007669"/>
    <property type="project" value="InterPro"/>
</dbReference>
<dbReference type="PANTHER" id="PTHR30486">
    <property type="entry name" value="TWITCHING MOTILITY PROTEIN PILT"/>
    <property type="match status" value="1"/>
</dbReference>
<dbReference type="PROSITE" id="PS50006">
    <property type="entry name" value="FHA_DOMAIN"/>
    <property type="match status" value="1"/>
</dbReference>
<dbReference type="RefSeq" id="WP_096327392.1">
    <property type="nucleotide sequence ID" value="NZ_FOMX01000021.1"/>
</dbReference>
<dbReference type="Pfam" id="PF00437">
    <property type="entry name" value="T2SSE"/>
    <property type="match status" value="1"/>
</dbReference>
<dbReference type="CDD" id="cd00060">
    <property type="entry name" value="FHA"/>
    <property type="match status" value="1"/>
</dbReference>
<reference evidence="4" key="1">
    <citation type="submission" date="2016-10" db="EMBL/GenBank/DDBJ databases">
        <authorList>
            <person name="Varghese N."/>
            <person name="Submissions S."/>
        </authorList>
    </citation>
    <scope>NUCLEOTIDE SEQUENCE [LARGE SCALE GENOMIC DNA]</scope>
    <source>
        <strain evidence="4">ATCC 25963</strain>
    </source>
</reference>
<dbReference type="AlphaFoldDB" id="A0A1I2DYG6"/>
<dbReference type="SMART" id="SM00240">
    <property type="entry name" value="FHA"/>
    <property type="match status" value="1"/>
</dbReference>
<dbReference type="SUPFAM" id="SSF49879">
    <property type="entry name" value="SMAD/FHA domain"/>
    <property type="match status" value="1"/>
</dbReference>
<dbReference type="InterPro" id="IPR008984">
    <property type="entry name" value="SMAD_FHA_dom_sf"/>
</dbReference>
<dbReference type="InterPro" id="IPR027417">
    <property type="entry name" value="P-loop_NTPase"/>
</dbReference>
<protein>
    <submittedName>
        <fullName evidence="3">Pilus assembly protein, ATPase of CpaF family</fullName>
    </submittedName>
</protein>
<evidence type="ECO:0000313" key="3">
    <source>
        <dbReference type="EMBL" id="SFE85303.1"/>
    </source>
</evidence>
<dbReference type="Gene3D" id="3.40.50.300">
    <property type="entry name" value="P-loop containing nucleotide triphosphate hydrolases"/>
    <property type="match status" value="1"/>
</dbReference>
<organism evidence="3 4">
    <name type="scientific">Nannocystis exedens</name>
    <dbReference type="NCBI Taxonomy" id="54"/>
    <lineage>
        <taxon>Bacteria</taxon>
        <taxon>Pseudomonadati</taxon>
        <taxon>Myxococcota</taxon>
        <taxon>Polyangia</taxon>
        <taxon>Nannocystales</taxon>
        <taxon>Nannocystaceae</taxon>
        <taxon>Nannocystis</taxon>
    </lineage>
</organism>
<dbReference type="Proteomes" id="UP000199400">
    <property type="component" value="Unassembled WGS sequence"/>
</dbReference>
<dbReference type="SUPFAM" id="SSF52540">
    <property type="entry name" value="P-loop containing nucleoside triphosphate hydrolases"/>
    <property type="match status" value="1"/>
</dbReference>
<feature type="domain" description="FHA" evidence="2">
    <location>
        <begin position="24"/>
        <end position="73"/>
    </location>
</feature>
<dbReference type="InterPro" id="IPR000253">
    <property type="entry name" value="FHA_dom"/>
</dbReference>
<dbReference type="InterPro" id="IPR001482">
    <property type="entry name" value="T2SS/T4SS_dom"/>
</dbReference>
<accession>A0A1I2DYG6</accession>
<dbReference type="PANTHER" id="PTHR30486:SF6">
    <property type="entry name" value="TYPE IV PILUS RETRACTATION ATPASE PILT"/>
    <property type="match status" value="1"/>
</dbReference>
<dbReference type="Gene3D" id="2.60.200.20">
    <property type="match status" value="1"/>
</dbReference>
<dbReference type="EMBL" id="FOMX01000021">
    <property type="protein sequence ID" value="SFE85303.1"/>
    <property type="molecule type" value="Genomic_DNA"/>
</dbReference>
<sequence>MIRVTIRRQDSSQDEVHEFTLPQITVGRVDRNHVVLPNNRVSSVHARVIENEEGIVLVDNNSTNGTFVNGEMVRGPVVLAPHDAVDIGVFTLHFERAEEGHEVQESYSAGPDFEDPQAYGEPPAEYDEFHGGPEPIGEPPDLLLGSAEPTPADPIAAQDVPVRVVEQVGPPGSGSFRISPEPAADVPARPYGADMRRTAVAPRRTEPDPEPPRTLDDALALAFRQTSEALLGEPPGPQARVRALAAAREIVERTLTMADPRQRRQWIDWLAQEVAGTGPLDDILADPAVSEVLVAGASHIEVRRGEQRSRHPARFSCEQAVNLALERLIGTRTTATAPIVDGVTEAGVAVHAVGRPIAAAGPILVLTRAAGDTLSLSQLGERKTLSPAAAEMLAAALRQRLNFLVCASTRADASALLGAMAMELPGDARVVVVHRGPVAAALASRAIVLDAGRDASAAVRSAARMRPDFLFVQDVGGVEVAELCATARRPGGATIAALAADNVEVGLERMQATLALTSAGADPTHLRAYVAGCFDVVVALRRSLSGRDIVAQVAELRRGDLVELFARADDESPLQSTGVTPTLV</sequence>
<dbReference type="Gene3D" id="3.30.450.380">
    <property type="match status" value="1"/>
</dbReference>